<gene>
    <name evidence="1" type="ORF">I6G64_15135</name>
    <name evidence="2" type="ORF">NCTC12961_05324</name>
</gene>
<proteinExistence type="predicted"/>
<dbReference type="Proteomes" id="UP000248897">
    <property type="component" value="Chromosome 1"/>
</dbReference>
<accession>A0A2X4V482</accession>
<dbReference type="InterPro" id="IPR054205">
    <property type="entry name" value="DUF6911"/>
</dbReference>
<name>A0A2X4V482_SERPL</name>
<organism evidence="2 3">
    <name type="scientific">Serratia plymuthica</name>
    <dbReference type="NCBI Taxonomy" id="82996"/>
    <lineage>
        <taxon>Bacteria</taxon>
        <taxon>Pseudomonadati</taxon>
        <taxon>Pseudomonadota</taxon>
        <taxon>Gammaproteobacteria</taxon>
        <taxon>Enterobacterales</taxon>
        <taxon>Yersiniaceae</taxon>
        <taxon>Serratia</taxon>
    </lineage>
</organism>
<dbReference type="Pfam" id="PF21852">
    <property type="entry name" value="DUF6911"/>
    <property type="match status" value="1"/>
</dbReference>
<dbReference type="AlphaFoldDB" id="A0A2X4V482"/>
<evidence type="ECO:0000313" key="3">
    <source>
        <dbReference type="Proteomes" id="UP000248897"/>
    </source>
</evidence>
<dbReference type="RefSeq" id="WP_063201008.1">
    <property type="nucleotide sequence ID" value="NZ_CAMITG010000001.1"/>
</dbReference>
<reference evidence="1 4" key="2">
    <citation type="submission" date="2020-12" db="EMBL/GenBank/DDBJ databases">
        <title>FDA dAtabase for Regulatory Grade micrObial Sequences (FDA-ARGOS): Supporting development and validation of Infectious Disease Dx tests.</title>
        <authorList>
            <person name="Sproer C."/>
            <person name="Gronow S."/>
            <person name="Severitt S."/>
            <person name="Schroder I."/>
            <person name="Tallon L."/>
            <person name="Sadzewicz L."/>
            <person name="Zhao X."/>
            <person name="Boylan J."/>
            <person name="Ott S."/>
            <person name="Bowen H."/>
            <person name="Vavikolanu K."/>
            <person name="Mehta A."/>
            <person name="Aluvathingal J."/>
            <person name="Nadendla S."/>
            <person name="Lowell S."/>
            <person name="Myers T."/>
            <person name="Yan Y."/>
            <person name="Sichtig H."/>
        </authorList>
    </citation>
    <scope>NUCLEOTIDE SEQUENCE [LARGE SCALE GENOMIC DNA]</scope>
    <source>
        <strain evidence="1 4">FDAARGOS_907</strain>
    </source>
</reference>
<evidence type="ECO:0000313" key="1">
    <source>
        <dbReference type="EMBL" id="QPS18935.1"/>
    </source>
</evidence>
<dbReference type="Proteomes" id="UP000594967">
    <property type="component" value="Chromosome"/>
</dbReference>
<evidence type="ECO:0000313" key="2">
    <source>
        <dbReference type="EMBL" id="SQI45871.1"/>
    </source>
</evidence>
<reference evidence="2 3" key="1">
    <citation type="submission" date="2018-06" db="EMBL/GenBank/DDBJ databases">
        <authorList>
            <consortium name="Pathogen Informatics"/>
            <person name="Doyle S."/>
        </authorList>
    </citation>
    <scope>NUCLEOTIDE SEQUENCE [LARGE SCALE GENOMIC DNA]</scope>
    <source>
        <strain evidence="2 3">NCTC12961</strain>
    </source>
</reference>
<sequence>MIFLSSWTLNGKGGNKKTSQWEDISILLKGLKDEAGTLTLDRVNTDNTGPEMLQVRTEKGNYLLMLGETIEDDYEVRSYWDKSLPEEKILILGDYWSARQVTKDFDLVVRIFKEFFETGNVSTDLLN</sequence>
<dbReference type="EMBL" id="LS483469">
    <property type="protein sequence ID" value="SQI45871.1"/>
    <property type="molecule type" value="Genomic_DNA"/>
</dbReference>
<evidence type="ECO:0000313" key="4">
    <source>
        <dbReference type="Proteomes" id="UP000594967"/>
    </source>
</evidence>
<dbReference type="EMBL" id="CP065673">
    <property type="protein sequence ID" value="QPS18935.1"/>
    <property type="molecule type" value="Genomic_DNA"/>
</dbReference>
<protein>
    <submittedName>
        <fullName evidence="2">Uncharacterized protein</fullName>
    </submittedName>
</protein>
<keyword evidence="4" id="KW-1185">Reference proteome</keyword>